<comment type="caution">
    <text evidence="2">The sequence shown here is derived from an EMBL/GenBank/DDBJ whole genome shotgun (WGS) entry which is preliminary data.</text>
</comment>
<keyword evidence="3" id="KW-1185">Reference proteome</keyword>
<evidence type="ECO:0000256" key="1">
    <source>
        <dbReference type="SAM" id="MobiDB-lite"/>
    </source>
</evidence>
<proteinExistence type="predicted"/>
<feature type="compositionally biased region" description="Basic and acidic residues" evidence="1">
    <location>
        <begin position="22"/>
        <end position="44"/>
    </location>
</feature>
<organism evidence="2 3">
    <name type="scientific">Hohenbuehelia grisea</name>
    <dbReference type="NCBI Taxonomy" id="104357"/>
    <lineage>
        <taxon>Eukaryota</taxon>
        <taxon>Fungi</taxon>
        <taxon>Dikarya</taxon>
        <taxon>Basidiomycota</taxon>
        <taxon>Agaricomycotina</taxon>
        <taxon>Agaricomycetes</taxon>
        <taxon>Agaricomycetidae</taxon>
        <taxon>Agaricales</taxon>
        <taxon>Pleurotineae</taxon>
        <taxon>Pleurotaceae</taxon>
        <taxon>Hohenbuehelia</taxon>
    </lineage>
</organism>
<protein>
    <submittedName>
        <fullName evidence="2">Uncharacterized protein</fullName>
    </submittedName>
</protein>
<sequence>MSSQQAPEEPGISAPQPSIFRPLEEAPRQAPDKNARSTHHERNTHLPAQPEKRARHPLTEAEKATRALQRKATDNLTAAFHADLDEYLVENDIKIKRLAEKHSKKIEYVRSLLQHSTRFKKHREVSLRNALIHAKGKEVNRFKAPGDRLDAAAL</sequence>
<feature type="region of interest" description="Disordered" evidence="1">
    <location>
        <begin position="1"/>
        <end position="70"/>
    </location>
</feature>
<name>A0ABR3IZK8_9AGAR</name>
<reference evidence="3" key="1">
    <citation type="submission" date="2024-06" db="EMBL/GenBank/DDBJ databases">
        <title>Multi-omics analyses provide insights into the biosynthesis of the anticancer antibiotic pleurotin in Hohenbuehelia grisea.</title>
        <authorList>
            <person name="Weaver J.A."/>
            <person name="Alberti F."/>
        </authorList>
    </citation>
    <scope>NUCLEOTIDE SEQUENCE [LARGE SCALE GENOMIC DNA]</scope>
    <source>
        <strain evidence="3">T-177</strain>
    </source>
</reference>
<evidence type="ECO:0000313" key="2">
    <source>
        <dbReference type="EMBL" id="KAL0948658.1"/>
    </source>
</evidence>
<gene>
    <name evidence="2" type="ORF">HGRIS_010461</name>
</gene>
<dbReference type="Proteomes" id="UP001556367">
    <property type="component" value="Unassembled WGS sequence"/>
</dbReference>
<accession>A0ABR3IZK8</accession>
<dbReference type="EMBL" id="JASNQZ010000013">
    <property type="protein sequence ID" value="KAL0948658.1"/>
    <property type="molecule type" value="Genomic_DNA"/>
</dbReference>
<evidence type="ECO:0000313" key="3">
    <source>
        <dbReference type="Proteomes" id="UP001556367"/>
    </source>
</evidence>